<organism evidence="2 3">
    <name type="scientific">Bacillus atrophaeus (strain 1942)</name>
    <dbReference type="NCBI Taxonomy" id="720555"/>
    <lineage>
        <taxon>Bacteria</taxon>
        <taxon>Bacillati</taxon>
        <taxon>Bacillota</taxon>
        <taxon>Bacilli</taxon>
        <taxon>Bacillales</taxon>
        <taxon>Bacillaceae</taxon>
        <taxon>Bacillus</taxon>
    </lineage>
</organism>
<keyword evidence="1" id="KW-0812">Transmembrane</keyword>
<keyword evidence="3" id="KW-1185">Reference proteome</keyword>
<protein>
    <submittedName>
        <fullName evidence="2">Uncharacterized protein</fullName>
    </submittedName>
</protein>
<accession>A0ABM5LXL4</accession>
<proteinExistence type="predicted"/>
<feature type="transmembrane region" description="Helical" evidence="1">
    <location>
        <begin position="27"/>
        <end position="46"/>
    </location>
</feature>
<keyword evidence="1" id="KW-1133">Transmembrane helix</keyword>
<reference evidence="2 3" key="1">
    <citation type="journal article" date="2011" name="Front. Microbiol.">
        <title>Genomic signatures of strain selection and enhancement in Bacillus atrophaeus var. globigii, a historical biowarfare simulant.</title>
        <authorList>
            <person name="Gibbons H.S."/>
            <person name="Broomall S.M."/>
            <person name="McNew L.A."/>
            <person name="Daligault H."/>
            <person name="Chapman C."/>
            <person name="Bruce D."/>
            <person name="Karavis M."/>
            <person name="Krepps M."/>
            <person name="McGregor P.A."/>
            <person name="Hong C."/>
            <person name="Park K.H."/>
            <person name="Akmal A."/>
            <person name="Feldman A."/>
            <person name="Lin J.S."/>
            <person name="Chang W.E."/>
            <person name="Higgs B.W."/>
            <person name="Demirev P."/>
            <person name="Lindquist J."/>
            <person name="Liem A."/>
            <person name="Fochler E."/>
            <person name="Read T.D."/>
            <person name="Tapia R."/>
            <person name="Johnson S."/>
            <person name="Bishop-Lilly K.A."/>
            <person name="Detter C."/>
            <person name="Han C."/>
            <person name="Sozhamannan S."/>
            <person name="Rosenzweig C.N."/>
            <person name="Skowronski E.W."/>
        </authorList>
    </citation>
    <scope>NUCLEOTIDE SEQUENCE [LARGE SCALE GENOMIC DNA]</scope>
    <source>
        <strain evidence="2 3">1942</strain>
    </source>
</reference>
<gene>
    <name evidence="2" type="ordered locus">BATR1942_08540</name>
</gene>
<keyword evidence="1" id="KW-0472">Membrane</keyword>
<evidence type="ECO:0000313" key="2">
    <source>
        <dbReference type="EMBL" id="ADP32641.1"/>
    </source>
</evidence>
<sequence length="47" mass="5378">MITKMMAALDGDGFDLMMEKVLKTMSYIMLIGCFPYFLYVAVRFLAS</sequence>
<evidence type="ECO:0000256" key="1">
    <source>
        <dbReference type="SAM" id="Phobius"/>
    </source>
</evidence>
<dbReference type="Proteomes" id="UP000006867">
    <property type="component" value="Chromosome"/>
</dbReference>
<name>A0ABM5LXL4_BACA1</name>
<dbReference type="EMBL" id="CP002207">
    <property type="protein sequence ID" value="ADP32641.1"/>
    <property type="molecule type" value="Genomic_DNA"/>
</dbReference>
<dbReference type="RefSeq" id="WP_003325754.1">
    <property type="nucleotide sequence ID" value="NC_014639.1"/>
</dbReference>
<evidence type="ECO:0000313" key="3">
    <source>
        <dbReference type="Proteomes" id="UP000006867"/>
    </source>
</evidence>